<dbReference type="GO" id="GO:0000981">
    <property type="term" value="F:DNA-binding transcription factor activity, RNA polymerase II-specific"/>
    <property type="evidence" value="ECO:0007669"/>
    <property type="project" value="TreeGrafter"/>
</dbReference>
<dbReference type="Proteomes" id="UP000322234">
    <property type="component" value="Unassembled WGS sequence"/>
</dbReference>
<comment type="caution">
    <text evidence="15">The sequence shown here is derived from an EMBL/GenBank/DDBJ whole genome shotgun (WGS) entry which is preliminary data.</text>
</comment>
<evidence type="ECO:0000256" key="5">
    <source>
        <dbReference type="ARBA" id="ARBA00023015"/>
    </source>
</evidence>
<evidence type="ECO:0000256" key="12">
    <source>
        <dbReference type="RuleBase" id="RU000682"/>
    </source>
</evidence>
<dbReference type="GO" id="GO:0000978">
    <property type="term" value="F:RNA polymerase II cis-regulatory region sequence-specific DNA binding"/>
    <property type="evidence" value="ECO:0007669"/>
    <property type="project" value="TreeGrafter"/>
</dbReference>
<comment type="subcellular location">
    <subcellularLocation>
        <location evidence="2 11 12">Nucleus</location>
    </subcellularLocation>
</comment>
<evidence type="ECO:0000256" key="13">
    <source>
        <dbReference type="RuleBase" id="RU004442"/>
    </source>
</evidence>
<dbReference type="InterPro" id="IPR017995">
    <property type="entry name" value="Homeobox_antennapedia"/>
</dbReference>
<evidence type="ECO:0000313" key="16">
    <source>
        <dbReference type="Proteomes" id="UP000322234"/>
    </source>
</evidence>
<keyword evidence="4" id="KW-0217">Developmental protein</keyword>
<evidence type="ECO:0000256" key="10">
    <source>
        <dbReference type="ARBA" id="ARBA00040116"/>
    </source>
</evidence>
<protein>
    <recommendedName>
        <fullName evidence="10">Homeobox protein Hox-A7</fullName>
    </recommendedName>
</protein>
<dbReference type="PRINTS" id="PR00025">
    <property type="entry name" value="ANTENNAPEDIA"/>
</dbReference>
<dbReference type="InterPro" id="IPR009057">
    <property type="entry name" value="Homeodomain-like_sf"/>
</dbReference>
<evidence type="ECO:0000256" key="2">
    <source>
        <dbReference type="ARBA" id="ARBA00004123"/>
    </source>
</evidence>
<evidence type="ECO:0000256" key="7">
    <source>
        <dbReference type="ARBA" id="ARBA00023155"/>
    </source>
</evidence>
<keyword evidence="6 11" id="KW-0238">DNA-binding</keyword>
<evidence type="ECO:0000256" key="9">
    <source>
        <dbReference type="ARBA" id="ARBA00023242"/>
    </source>
</evidence>
<name>A0A6B0R8K3_9CETA</name>
<keyword evidence="7 11" id="KW-0371">Homeobox</keyword>
<dbReference type="SUPFAM" id="SSF46689">
    <property type="entry name" value="Homeodomain-like"/>
    <property type="match status" value="1"/>
</dbReference>
<dbReference type="SMART" id="SM00389">
    <property type="entry name" value="HOX"/>
    <property type="match status" value="1"/>
</dbReference>
<dbReference type="PROSITE" id="PS00032">
    <property type="entry name" value="ANTENNAPEDIA"/>
    <property type="match status" value="1"/>
</dbReference>
<evidence type="ECO:0000259" key="14">
    <source>
        <dbReference type="PROSITE" id="PS50071"/>
    </source>
</evidence>
<reference evidence="15" key="1">
    <citation type="submission" date="2019-10" db="EMBL/GenBank/DDBJ databases">
        <title>The sequence and de novo assembly of the wild yak genome.</title>
        <authorList>
            <person name="Liu Y."/>
        </authorList>
    </citation>
    <scope>NUCLEOTIDE SEQUENCE [LARGE SCALE GENOMIC DNA]</scope>
    <source>
        <strain evidence="15">WY2019</strain>
    </source>
</reference>
<comment type="function">
    <text evidence="1">Sequence-specific transcription factor which is part of a developmental regulatory system that provides cells with specific positional identities on the anterior-posterior axis.</text>
</comment>
<feature type="domain" description="Homeobox" evidence="14">
    <location>
        <begin position="313"/>
        <end position="373"/>
    </location>
</feature>
<dbReference type="PRINTS" id="PR00024">
    <property type="entry name" value="HOMEOBOX"/>
</dbReference>
<evidence type="ECO:0000256" key="11">
    <source>
        <dbReference type="PROSITE-ProRule" id="PRU00108"/>
    </source>
</evidence>
<dbReference type="CDD" id="cd00086">
    <property type="entry name" value="homeodomain"/>
    <property type="match status" value="1"/>
</dbReference>
<organism evidence="15 16">
    <name type="scientific">Bos mutus</name>
    <name type="common">wild yak</name>
    <dbReference type="NCBI Taxonomy" id="72004"/>
    <lineage>
        <taxon>Eukaryota</taxon>
        <taxon>Metazoa</taxon>
        <taxon>Chordata</taxon>
        <taxon>Craniata</taxon>
        <taxon>Vertebrata</taxon>
        <taxon>Euteleostomi</taxon>
        <taxon>Mammalia</taxon>
        <taxon>Eutheria</taxon>
        <taxon>Laurasiatheria</taxon>
        <taxon>Artiodactyla</taxon>
        <taxon>Ruminantia</taxon>
        <taxon>Pecora</taxon>
        <taxon>Bovidae</taxon>
        <taxon>Bovinae</taxon>
        <taxon>Bos</taxon>
    </lineage>
</organism>
<evidence type="ECO:0000256" key="3">
    <source>
        <dbReference type="ARBA" id="ARBA00009107"/>
    </source>
</evidence>
<dbReference type="InterPro" id="IPR050296">
    <property type="entry name" value="Antp_homeobox"/>
</dbReference>
<accession>A0A6B0R8K3</accession>
<dbReference type="GO" id="GO:0005634">
    <property type="term" value="C:nucleus"/>
    <property type="evidence" value="ECO:0007669"/>
    <property type="project" value="UniProtKB-SubCell"/>
</dbReference>
<keyword evidence="9 11" id="KW-0539">Nucleus</keyword>
<dbReference type="InterPro" id="IPR001827">
    <property type="entry name" value="Homeobox_Antennapedia_CS"/>
</dbReference>
<dbReference type="GO" id="GO:0009952">
    <property type="term" value="P:anterior/posterior pattern specification"/>
    <property type="evidence" value="ECO:0007669"/>
    <property type="project" value="TreeGrafter"/>
</dbReference>
<gene>
    <name evidence="15" type="ORF">E5288_WYG014478</name>
</gene>
<dbReference type="AlphaFoldDB" id="A0A6B0R8K3"/>
<evidence type="ECO:0000256" key="4">
    <source>
        <dbReference type="ARBA" id="ARBA00022473"/>
    </source>
</evidence>
<comment type="similarity">
    <text evidence="3 13">Belongs to the Antp homeobox family.</text>
</comment>
<dbReference type="Gene3D" id="1.10.10.60">
    <property type="entry name" value="Homeodomain-like"/>
    <property type="match status" value="1"/>
</dbReference>
<dbReference type="PANTHER" id="PTHR45659:SF12">
    <property type="entry name" value="HOMEOBOX PROTEIN HOX-A7"/>
    <property type="match status" value="1"/>
</dbReference>
<dbReference type="PROSITE" id="PS50071">
    <property type="entry name" value="HOMEOBOX_2"/>
    <property type="match status" value="1"/>
</dbReference>
<dbReference type="FunFam" id="1.10.10.60:FF:000017">
    <property type="entry name" value="Homeobox protein antennapedia"/>
    <property type="match status" value="1"/>
</dbReference>
<dbReference type="PANTHER" id="PTHR45659">
    <property type="entry name" value="HOMEOBOX PROTEIN HOX"/>
    <property type="match status" value="1"/>
</dbReference>
<evidence type="ECO:0000313" key="15">
    <source>
        <dbReference type="EMBL" id="MXQ85217.1"/>
    </source>
</evidence>
<evidence type="ECO:0000256" key="8">
    <source>
        <dbReference type="ARBA" id="ARBA00023163"/>
    </source>
</evidence>
<proteinExistence type="inferred from homology"/>
<dbReference type="EMBL" id="VBQZ03000025">
    <property type="protein sequence ID" value="MXQ85217.1"/>
    <property type="molecule type" value="Genomic_DNA"/>
</dbReference>
<evidence type="ECO:0000256" key="6">
    <source>
        <dbReference type="ARBA" id="ARBA00023125"/>
    </source>
</evidence>
<keyword evidence="8" id="KW-0804">Transcription</keyword>
<evidence type="ECO:0000256" key="1">
    <source>
        <dbReference type="ARBA" id="ARBA00003263"/>
    </source>
</evidence>
<dbReference type="InterPro" id="IPR001356">
    <property type="entry name" value="HD"/>
</dbReference>
<sequence>MGPRVLRSASALVRDESLFELRWKTEHWVHKRRATRARGACGNVYRSKSSAARLLAGSTHRPRAGFTFLAGFQYRGLFGKEKQGKHFARRINSAPPIKERKLGDLDFIPTTWFQSAVAFLLQQKATLRWPHLDRPHLDRSLIRPLAHWTWDGERRQRVDLPRAETCPLGHRVEGRYLGAQRPSLGWAAAGPAERDHLKYTAGASLFQNAEPTSCSFAPNSQRSGYGAAAGAFPSTVPGLYNVNSPLYQNPFASGYGLGADAYGNLPCASYDQNIPGLCSDLAKGACDKADEGALHGSAEANFRIYPWMRSSGPDRKRGRQTYTRYQTLELEKEFHFNRYLTRRRRIEIAHALCLTERQIKIWFQNRRMNSSLGFQEREGTFSYTFRLAQLTVFYVTEK</sequence>
<dbReference type="InterPro" id="IPR020479">
    <property type="entry name" value="HD_metazoa"/>
</dbReference>
<dbReference type="Pfam" id="PF00046">
    <property type="entry name" value="Homeodomain"/>
    <property type="match status" value="1"/>
</dbReference>
<feature type="DNA-binding region" description="Homeobox" evidence="11">
    <location>
        <begin position="315"/>
        <end position="374"/>
    </location>
</feature>
<keyword evidence="16" id="KW-1185">Reference proteome</keyword>
<keyword evidence="5" id="KW-0805">Transcription regulation</keyword>